<dbReference type="OrthoDB" id="5877161at2759"/>
<dbReference type="AlphaFoldDB" id="A0A6V7VMH6"/>
<dbReference type="PANTHER" id="PTHR47331:SF4">
    <property type="entry name" value="PEPTIDASE S1 DOMAIN-CONTAINING PROTEIN"/>
    <property type="match status" value="1"/>
</dbReference>
<evidence type="ECO:0000313" key="1">
    <source>
        <dbReference type="EMBL" id="CAD2176170.1"/>
    </source>
</evidence>
<dbReference type="InterPro" id="IPR008042">
    <property type="entry name" value="Retrotrans_Pao"/>
</dbReference>
<dbReference type="PANTHER" id="PTHR47331">
    <property type="entry name" value="PHD-TYPE DOMAIN-CONTAINING PROTEIN"/>
    <property type="match status" value="1"/>
</dbReference>
<gene>
    <name evidence="1" type="ORF">MENT_LOCUS27948</name>
</gene>
<proteinExistence type="predicted"/>
<sequence>MKLREFVSNCQKIIQDVPEEDRLPSSKIKFLGIKYCPIEDKFRLNLPNPPEISNPKKCNILSFVASAYDPCGFLSPILLPLKLFFQSLWLNNLKWTDPVPEEKVNEWKQLFSEWKDLNFSIPRCICPDPLNVKQIELHCFSDASSQAMCAAIYLRIHLPQSIHSTLLFSKTKLKSITKKGQKFTIPKMELVAALIGLRLKNCFTPQ</sequence>
<comment type="caution">
    <text evidence="1">The sequence shown here is derived from an EMBL/GenBank/DDBJ whole genome shotgun (WGS) entry which is preliminary data.</text>
</comment>
<accession>A0A6V7VMH6</accession>
<protein>
    <submittedName>
        <fullName evidence="1">Uncharacterized protein</fullName>
    </submittedName>
</protein>
<organism evidence="1 2">
    <name type="scientific">Meloidogyne enterolobii</name>
    <name type="common">Root-knot nematode worm</name>
    <name type="synonym">Meloidogyne mayaguensis</name>
    <dbReference type="NCBI Taxonomy" id="390850"/>
    <lineage>
        <taxon>Eukaryota</taxon>
        <taxon>Metazoa</taxon>
        <taxon>Ecdysozoa</taxon>
        <taxon>Nematoda</taxon>
        <taxon>Chromadorea</taxon>
        <taxon>Rhabditida</taxon>
        <taxon>Tylenchina</taxon>
        <taxon>Tylenchomorpha</taxon>
        <taxon>Tylenchoidea</taxon>
        <taxon>Meloidogynidae</taxon>
        <taxon>Meloidogyninae</taxon>
        <taxon>Meloidogyne</taxon>
    </lineage>
</organism>
<reference evidence="1 2" key="1">
    <citation type="submission" date="2020-08" db="EMBL/GenBank/DDBJ databases">
        <authorList>
            <person name="Koutsovoulos G."/>
            <person name="Danchin GJ E."/>
        </authorList>
    </citation>
    <scope>NUCLEOTIDE SEQUENCE [LARGE SCALE GENOMIC DNA]</scope>
</reference>
<dbReference type="EMBL" id="CAJEWN010000269">
    <property type="protein sequence ID" value="CAD2176170.1"/>
    <property type="molecule type" value="Genomic_DNA"/>
</dbReference>
<evidence type="ECO:0000313" key="2">
    <source>
        <dbReference type="Proteomes" id="UP000580250"/>
    </source>
</evidence>
<dbReference type="Proteomes" id="UP000580250">
    <property type="component" value="Unassembled WGS sequence"/>
</dbReference>
<dbReference type="Pfam" id="PF05380">
    <property type="entry name" value="Peptidase_A17"/>
    <property type="match status" value="1"/>
</dbReference>
<name>A0A6V7VMH6_MELEN</name>